<dbReference type="GO" id="GO:0051287">
    <property type="term" value="F:NAD binding"/>
    <property type="evidence" value="ECO:0007669"/>
    <property type="project" value="InterPro"/>
</dbReference>
<dbReference type="PROSITE" id="PS00535">
    <property type="entry name" value="COMPLEX1_49K"/>
    <property type="match status" value="1"/>
</dbReference>
<dbReference type="EMBL" id="HQ288822">
    <property type="protein sequence ID" value="ADP88936.1"/>
    <property type="molecule type" value="mRNA"/>
</dbReference>
<keyword evidence="7" id="KW-0560">Oxidoreductase</keyword>
<evidence type="ECO:0000256" key="1">
    <source>
        <dbReference type="ARBA" id="ARBA00005769"/>
    </source>
</evidence>
<keyword evidence="7" id="KW-0496">Mitochondrion</keyword>
<sequence>MLYLQDSSSYCACSVLVVAGALALSFGPAHPAAHGVLRCVLFLRSEWITGSSMTLGLLHRGTEKLMELRHPMQTIGYMDRLDYVSMLSTEVCYVECLEEVLHVDVAMEGQLIRVLLQEVTRVANHLLNIACHAGDVGCLVALLWLFEDRELLHELLATWSGARMHASSVVPGGTRCSIRSTTLVTCTELLQHLSSRMDVLLATVMVHRVWAARLSGVGVLTVGVDGSGASGVLLRSAGASWDLRLIAPPQAYSCTVLSVPVGTYGDSMDRVLIRMLELLTSSSVVIQLTALLSTVHAGTTTSYASMGLQSVLAVFMAYRMTATTSQGIHAVEGPKGELHISLTVTNSSMWRCRVRPADLGHLLGLHALMLGTSLADAVMLIGTVDVVFGAVDL</sequence>
<dbReference type="GO" id="GO:0006120">
    <property type="term" value="P:mitochondrial electron transport, NADH to ubiquinone"/>
    <property type="evidence" value="ECO:0007669"/>
    <property type="project" value="TreeGrafter"/>
</dbReference>
<dbReference type="Gene3D" id="1.10.645.10">
    <property type="entry name" value="Cytochrome-c3 Hydrogenase, chain B"/>
    <property type="match status" value="1"/>
</dbReference>
<dbReference type="EC" id="1.6.5.3" evidence="7"/>
<dbReference type="SUPFAM" id="SSF56762">
    <property type="entry name" value="HydB/Nqo4-like"/>
    <property type="match status" value="1"/>
</dbReference>
<comment type="similarity">
    <text evidence="1 5">Belongs to the complex I 49 kDa subunit family.</text>
</comment>
<keyword evidence="4 5" id="KW-0520">NAD</keyword>
<keyword evidence="2 5" id="KW-0813">Transport</keyword>
<geneLocation type="mitochondrion" evidence="7"/>
<proteinExistence type="evidence at transcript level"/>
<dbReference type="PANTHER" id="PTHR11993:SF10">
    <property type="entry name" value="NADH DEHYDROGENASE [UBIQUINONE] IRON-SULFUR PROTEIN 2, MITOCHONDRIAL"/>
    <property type="match status" value="1"/>
</dbReference>
<dbReference type="Pfam" id="PF00346">
    <property type="entry name" value="Complex1_49kDa"/>
    <property type="match status" value="1"/>
</dbReference>
<evidence type="ECO:0000313" key="7">
    <source>
        <dbReference type="EMBL" id="ADP88936.1"/>
    </source>
</evidence>
<dbReference type="InterPro" id="IPR001135">
    <property type="entry name" value="NADH_Q_OxRdtase_suD"/>
</dbReference>
<evidence type="ECO:0000259" key="6">
    <source>
        <dbReference type="Pfam" id="PF00346"/>
    </source>
</evidence>
<dbReference type="InterPro" id="IPR029014">
    <property type="entry name" value="NiFe-Hase_large"/>
</dbReference>
<evidence type="ECO:0000256" key="4">
    <source>
        <dbReference type="ARBA" id="ARBA00023027"/>
    </source>
</evidence>
<reference evidence="7" key="1">
    <citation type="journal article" date="2011" name="Nucleic Acids Res.">
        <title>Systematically fragmented genes in a multipartite mitochondrial genome.</title>
        <authorList>
            <person name="Vlcek C."/>
            <person name="Marande W."/>
            <person name="Teijeiro S."/>
            <person name="Lukes J."/>
            <person name="Burger G."/>
        </authorList>
    </citation>
    <scope>NUCLEOTIDE SEQUENCE</scope>
    <source>
        <strain evidence="7">ATCC 50162</strain>
    </source>
</reference>
<evidence type="ECO:0000256" key="5">
    <source>
        <dbReference type="RuleBase" id="RU003685"/>
    </source>
</evidence>
<accession>E5L3L6</accession>
<dbReference type="InterPro" id="IPR014029">
    <property type="entry name" value="NADH_UbQ_OxRdtase_49kDa_CS"/>
</dbReference>
<evidence type="ECO:0000256" key="2">
    <source>
        <dbReference type="ARBA" id="ARBA00022448"/>
    </source>
</evidence>
<dbReference type="AlphaFoldDB" id="E5L3L6"/>
<dbReference type="PANTHER" id="PTHR11993">
    <property type="entry name" value="NADH-UBIQUINONE OXIDOREDUCTASE 49 KDA SUBUNIT"/>
    <property type="match status" value="1"/>
</dbReference>
<organism evidence="7">
    <name type="scientific">Diplonema papillatum</name>
    <dbReference type="NCBI Taxonomy" id="91374"/>
    <lineage>
        <taxon>Eukaryota</taxon>
        <taxon>Discoba</taxon>
        <taxon>Euglenozoa</taxon>
        <taxon>Diplonemea</taxon>
        <taxon>Diplonemidae</taxon>
        <taxon>Diplonema</taxon>
    </lineage>
</organism>
<dbReference type="GO" id="GO:0048038">
    <property type="term" value="F:quinone binding"/>
    <property type="evidence" value="ECO:0007669"/>
    <property type="project" value="InterPro"/>
</dbReference>
<protein>
    <submittedName>
        <fullName evidence="7">NADH dehydrogenase subunit 7</fullName>
        <ecNumber evidence="7">1.6.5.3</ecNumber>
    </submittedName>
</protein>
<dbReference type="InterPro" id="IPR022885">
    <property type="entry name" value="NDH1_su_D/H"/>
</dbReference>
<dbReference type="GO" id="GO:0005739">
    <property type="term" value="C:mitochondrion"/>
    <property type="evidence" value="ECO:0007669"/>
    <property type="project" value="GOC"/>
</dbReference>
<name>E5L3L6_9EUGL</name>
<dbReference type="GO" id="GO:0016651">
    <property type="term" value="F:oxidoreductase activity, acting on NAD(P)H"/>
    <property type="evidence" value="ECO:0007669"/>
    <property type="project" value="InterPro"/>
</dbReference>
<evidence type="ECO:0000256" key="3">
    <source>
        <dbReference type="ARBA" id="ARBA00022967"/>
    </source>
</evidence>
<gene>
    <name evidence="7" type="primary">nad7</name>
</gene>
<keyword evidence="3 5" id="KW-1278">Translocase</keyword>
<feature type="domain" description="NADH-quinone oxidoreductase subunit D" evidence="6">
    <location>
        <begin position="135"/>
        <end position="392"/>
    </location>
</feature>